<sequence length="421" mass="46966">MLIATTATSMGKEPAERVTNILLIMSDDLKASALPAYGNTVCKTPNIDRLAKSGMVFERAYCQGLACSPSRPSMLRSIYPKSKATAPTIGEHLQKHGMHTARVGKIFHMPVPHAQLDGSNGRDVAECWTERYNTKTAETFSPGLYRLLNSDIVTRKIEGRDAKGPNRMWATVETDKEDGSDQADYMVATKAVELLRERKKAGKPFFLGVGFVRPHFPMVQPKKFFNMYPQQKMKIPPLIQGDLDDIPPAGRGPDGKGLNEMEQSRRRMWQAYYGSVTFMDEQLGRVLNELDRLGLRGSTAIIFTTDHGYHLGEHGFWQKANLHEEVVRVPLIVSAPGIKPGRTSSFVELVDLYPTWTDLLGLPMPKGLHGKSLTPILRNPDAKVRDTALSIHNRAGGGLRSAQWHYMNYAGKGEELYDMIK</sequence>
<dbReference type="Pfam" id="PF00884">
    <property type="entry name" value="Sulfatase"/>
    <property type="match status" value="1"/>
</dbReference>
<comment type="cofactor">
    <cofactor evidence="1">
        <name>Ca(2+)</name>
        <dbReference type="ChEBI" id="CHEBI:29108"/>
    </cofactor>
</comment>
<dbReference type="PANTHER" id="PTHR45953:SF1">
    <property type="entry name" value="IDURONATE 2-SULFATASE"/>
    <property type="match status" value="1"/>
</dbReference>
<evidence type="ECO:0000256" key="1">
    <source>
        <dbReference type="ARBA" id="ARBA00001913"/>
    </source>
</evidence>
<dbReference type="EMBL" id="UINC01039068">
    <property type="protein sequence ID" value="SVB37001.1"/>
    <property type="molecule type" value="Genomic_DNA"/>
</dbReference>
<gene>
    <name evidence="8" type="ORF">METZ01_LOCUS189855</name>
</gene>
<dbReference type="GO" id="GO:0004423">
    <property type="term" value="F:iduronate-2-sulfatase activity"/>
    <property type="evidence" value="ECO:0007669"/>
    <property type="project" value="InterPro"/>
</dbReference>
<dbReference type="InterPro" id="IPR000917">
    <property type="entry name" value="Sulfatase_N"/>
</dbReference>
<evidence type="ECO:0000256" key="5">
    <source>
        <dbReference type="ARBA" id="ARBA00022801"/>
    </source>
</evidence>
<feature type="non-terminal residue" evidence="8">
    <location>
        <position position="421"/>
    </location>
</feature>
<dbReference type="SUPFAM" id="SSF53649">
    <property type="entry name" value="Alkaline phosphatase-like"/>
    <property type="match status" value="1"/>
</dbReference>
<dbReference type="PANTHER" id="PTHR45953">
    <property type="entry name" value="IDURONATE 2-SULFATASE"/>
    <property type="match status" value="1"/>
</dbReference>
<dbReference type="Gene3D" id="3.40.720.10">
    <property type="entry name" value="Alkaline Phosphatase, subunit A"/>
    <property type="match status" value="1"/>
</dbReference>
<protein>
    <recommendedName>
        <fullName evidence="7">Sulfatase N-terminal domain-containing protein</fullName>
    </recommendedName>
</protein>
<dbReference type="InterPro" id="IPR017850">
    <property type="entry name" value="Alkaline_phosphatase_core_sf"/>
</dbReference>
<reference evidence="8" key="1">
    <citation type="submission" date="2018-05" db="EMBL/GenBank/DDBJ databases">
        <authorList>
            <person name="Lanie J.A."/>
            <person name="Ng W.-L."/>
            <person name="Kazmierczak K.M."/>
            <person name="Andrzejewski T.M."/>
            <person name="Davidsen T.M."/>
            <person name="Wayne K.J."/>
            <person name="Tettelin H."/>
            <person name="Glass J.I."/>
            <person name="Rusch D."/>
            <person name="Podicherti R."/>
            <person name="Tsui H.-C.T."/>
            <person name="Winkler M.E."/>
        </authorList>
    </citation>
    <scope>NUCLEOTIDE SEQUENCE</scope>
</reference>
<feature type="domain" description="Sulfatase N-terminal" evidence="7">
    <location>
        <begin position="20"/>
        <end position="361"/>
    </location>
</feature>
<proteinExistence type="inferred from homology"/>
<evidence type="ECO:0000313" key="8">
    <source>
        <dbReference type="EMBL" id="SVB37001.1"/>
    </source>
</evidence>
<dbReference type="CDD" id="cd16030">
    <property type="entry name" value="iduronate-2-sulfatase"/>
    <property type="match status" value="1"/>
</dbReference>
<keyword evidence="3" id="KW-0479">Metal-binding</keyword>
<dbReference type="GO" id="GO:0046872">
    <property type="term" value="F:metal ion binding"/>
    <property type="evidence" value="ECO:0007669"/>
    <property type="project" value="UniProtKB-KW"/>
</dbReference>
<keyword evidence="4" id="KW-0732">Signal</keyword>
<keyword evidence="6" id="KW-0106">Calcium</keyword>
<evidence type="ECO:0000256" key="6">
    <source>
        <dbReference type="ARBA" id="ARBA00022837"/>
    </source>
</evidence>
<keyword evidence="5" id="KW-0378">Hydrolase</keyword>
<organism evidence="8">
    <name type="scientific">marine metagenome</name>
    <dbReference type="NCBI Taxonomy" id="408172"/>
    <lineage>
        <taxon>unclassified sequences</taxon>
        <taxon>metagenomes</taxon>
        <taxon>ecological metagenomes</taxon>
    </lineage>
</organism>
<accession>A0A382DH45</accession>
<dbReference type="InterPro" id="IPR035874">
    <property type="entry name" value="IDS"/>
</dbReference>
<evidence type="ECO:0000259" key="7">
    <source>
        <dbReference type="Pfam" id="PF00884"/>
    </source>
</evidence>
<comment type="similarity">
    <text evidence="2">Belongs to the sulfatase family.</text>
</comment>
<dbReference type="AlphaFoldDB" id="A0A382DH45"/>
<evidence type="ECO:0000256" key="3">
    <source>
        <dbReference type="ARBA" id="ARBA00022723"/>
    </source>
</evidence>
<evidence type="ECO:0000256" key="4">
    <source>
        <dbReference type="ARBA" id="ARBA00022729"/>
    </source>
</evidence>
<dbReference type="GO" id="GO:0005737">
    <property type="term" value="C:cytoplasm"/>
    <property type="evidence" value="ECO:0007669"/>
    <property type="project" value="TreeGrafter"/>
</dbReference>
<evidence type="ECO:0000256" key="2">
    <source>
        <dbReference type="ARBA" id="ARBA00008779"/>
    </source>
</evidence>
<name>A0A382DH45_9ZZZZ</name>